<protein>
    <submittedName>
        <fullName evidence="1">Uncharacterized protein</fullName>
    </submittedName>
</protein>
<evidence type="ECO:0000313" key="1">
    <source>
        <dbReference type="EMBL" id="EZF49071.1"/>
    </source>
</evidence>
<reference evidence="1" key="1">
    <citation type="submission" date="2014-02" db="EMBL/GenBank/DDBJ databases">
        <title>The Genome Sequence of Trichophyton rubrum (morphotype fischeri) CBS 288.86.</title>
        <authorList>
            <consortium name="The Broad Institute Genomics Platform"/>
            <person name="Cuomo C.A."/>
            <person name="White T.C."/>
            <person name="Graser Y."/>
            <person name="Martinez-Rossi N."/>
            <person name="Heitman J."/>
            <person name="Young S.K."/>
            <person name="Zeng Q."/>
            <person name="Gargeya S."/>
            <person name="Abouelleil A."/>
            <person name="Alvarado L."/>
            <person name="Chapman S.B."/>
            <person name="Gainer-Dewar J."/>
            <person name="Goldberg J."/>
            <person name="Griggs A."/>
            <person name="Gujja S."/>
            <person name="Hansen M."/>
            <person name="Howarth C."/>
            <person name="Imamovic A."/>
            <person name="Larimer J."/>
            <person name="Martinez D."/>
            <person name="Murphy C."/>
            <person name="Pearson M.D."/>
            <person name="Persinoti G."/>
            <person name="Poon T."/>
            <person name="Priest M."/>
            <person name="Roberts A.D."/>
            <person name="Saif S."/>
            <person name="Shea T.D."/>
            <person name="Sykes S.N."/>
            <person name="Wortman J."/>
            <person name="Nusbaum C."/>
            <person name="Birren B."/>
        </authorList>
    </citation>
    <scope>NUCLEOTIDE SEQUENCE [LARGE SCALE GENOMIC DNA]</scope>
    <source>
        <strain evidence="1">CBS 288.86</strain>
    </source>
</reference>
<dbReference type="EMBL" id="KK207910">
    <property type="protein sequence ID" value="EZF49071.1"/>
    <property type="molecule type" value="Genomic_DNA"/>
</dbReference>
<dbReference type="Proteomes" id="UP000023758">
    <property type="component" value="Unassembled WGS sequence"/>
</dbReference>
<sequence>MFGDWVFPVAPPVELSGWSSSSSSSLSPHSSPAYEYCFAFTHRLVFWRLTLVFRSRVCAVDQGDSGCWPPAGDLITQKNVSLFNLSTNTNLRIYLPVTRDIGRLVARHAAEGVPW</sequence>
<accession>A0A022VSP4</accession>
<organism evidence="1">
    <name type="scientific">Trichophyton rubrum CBS 288.86</name>
    <dbReference type="NCBI Taxonomy" id="1215330"/>
    <lineage>
        <taxon>Eukaryota</taxon>
        <taxon>Fungi</taxon>
        <taxon>Dikarya</taxon>
        <taxon>Ascomycota</taxon>
        <taxon>Pezizomycotina</taxon>
        <taxon>Eurotiomycetes</taxon>
        <taxon>Eurotiomycetidae</taxon>
        <taxon>Onygenales</taxon>
        <taxon>Arthrodermataceae</taxon>
        <taxon>Trichophyton</taxon>
    </lineage>
</organism>
<name>A0A022VSP4_TRIRU</name>
<gene>
    <name evidence="1" type="ORF">H103_07378</name>
</gene>
<proteinExistence type="predicted"/>
<dbReference type="HOGENOM" id="CLU_2110686_0_0_1"/>
<dbReference type="AlphaFoldDB" id="A0A022VSP4"/>